<evidence type="ECO:0000256" key="1">
    <source>
        <dbReference type="SAM" id="SignalP"/>
    </source>
</evidence>
<reference evidence="2" key="1">
    <citation type="submission" date="2015-07" db="EMBL/GenBank/DDBJ databases">
        <title>Elucidating the P. pachyrhizi secretome and potential effectors.</title>
        <authorList>
            <person name="de Carvalho M.C.C.G."/>
            <person name="Nascimento L.C."/>
            <person name="Darben L.M."/>
            <person name="Polizel-Podanosqui A.M."/>
            <person name="Lopes-Caitar V.S."/>
            <person name="Rocha C.S."/>
            <person name="Qi M."/>
            <person name="Carazolle M."/>
            <person name="Kuwahara M.K."/>
            <person name="Pereira G.A.G."/>
            <person name="Abdelnoor R.V."/>
            <person name="Whitham S.A."/>
            <person name="Marcelino-Guimaraes F.C."/>
        </authorList>
    </citation>
    <scope>NUCLEOTIDE SEQUENCE</scope>
</reference>
<name>A0A0S1MJT1_PHAPC</name>
<evidence type="ECO:0000313" key="4">
    <source>
        <dbReference type="Proteomes" id="UP001153365"/>
    </source>
</evidence>
<evidence type="ECO:0000313" key="2">
    <source>
        <dbReference type="EMBL" id="ALL41164.1"/>
    </source>
</evidence>
<keyword evidence="1" id="KW-0732">Signal</keyword>
<reference evidence="3" key="2">
    <citation type="submission" date="2022-06" db="EMBL/GenBank/DDBJ databases">
        <authorList>
            <consortium name="SYNGENTA / RWTH Aachen University"/>
        </authorList>
    </citation>
    <scope>NUCLEOTIDE SEQUENCE</scope>
</reference>
<gene>
    <name evidence="3" type="ORF">PPACK8108_LOCUS3564</name>
</gene>
<dbReference type="AlphaFoldDB" id="A0A0S1MJT1"/>
<organism evidence="2">
    <name type="scientific">Phakopsora pachyrhizi</name>
    <name type="common">Asian soybean rust disease fungus</name>
    <dbReference type="NCBI Taxonomy" id="170000"/>
    <lineage>
        <taxon>Eukaryota</taxon>
        <taxon>Fungi</taxon>
        <taxon>Dikarya</taxon>
        <taxon>Basidiomycota</taxon>
        <taxon>Pucciniomycotina</taxon>
        <taxon>Pucciniomycetes</taxon>
        <taxon>Pucciniales</taxon>
        <taxon>Phakopsoraceae</taxon>
        <taxon>Phakopsora</taxon>
    </lineage>
</organism>
<dbReference type="EMBL" id="KT247074">
    <property type="protein sequence ID" value="ALL41164.1"/>
    <property type="molecule type" value="mRNA"/>
</dbReference>
<dbReference type="Proteomes" id="UP001153365">
    <property type="component" value="Unassembled WGS sequence"/>
</dbReference>
<dbReference type="EMBL" id="CALTRL010000634">
    <property type="protein sequence ID" value="CAH7669006.1"/>
    <property type="molecule type" value="Genomic_DNA"/>
</dbReference>
<proteinExistence type="evidence at transcript level"/>
<keyword evidence="4" id="KW-1185">Reference proteome</keyword>
<accession>A0A0S1MJT1</accession>
<protein>
    <submittedName>
        <fullName evidence="3">Expressed protein</fullName>
    </submittedName>
</protein>
<sequence>MLRLISLGLLVCSAARLTVSSPSDLSLRPRQLGLGAGGAAAGSFSSSTSVSTFSSFVQGWSVIPTAFGTCAATFQQRVTVQVAVQSVQQLYSTVNGVLGHYGGCGGCGGASAAGAYASKFQSIITQSFTSWQTILQVGQSSYANAWDSQFIPLFRQFNPFLTAVQQNSGLFGINLGNLLGGLHLNINLFSSCGLNVGGLLGGVLNVVGGLLGGH</sequence>
<feature type="chain" id="PRO_5044546713" evidence="1">
    <location>
        <begin position="21"/>
        <end position="214"/>
    </location>
</feature>
<feature type="signal peptide" evidence="1">
    <location>
        <begin position="1"/>
        <end position="20"/>
    </location>
</feature>
<evidence type="ECO:0000313" key="3">
    <source>
        <dbReference type="EMBL" id="CAH7669006.1"/>
    </source>
</evidence>